<dbReference type="InterPro" id="IPR002933">
    <property type="entry name" value="Peptidase_M20"/>
</dbReference>
<dbReference type="Pfam" id="PF01546">
    <property type="entry name" value="Peptidase_M20"/>
    <property type="match status" value="1"/>
</dbReference>
<feature type="binding site" evidence="1">
    <location>
        <position position="104"/>
    </location>
    <ligand>
        <name>Mn(2+)</name>
        <dbReference type="ChEBI" id="CHEBI:29035"/>
        <label>2</label>
    </ligand>
</feature>
<evidence type="ECO:0000256" key="1">
    <source>
        <dbReference type="PIRSR" id="PIRSR005962-1"/>
    </source>
</evidence>
<feature type="domain" description="Peptidase M20 dimerisation" evidence="2">
    <location>
        <begin position="193"/>
        <end position="284"/>
    </location>
</feature>
<protein>
    <submittedName>
        <fullName evidence="3">Amidohydrolase</fullName>
    </submittedName>
</protein>
<feature type="binding site" evidence="1">
    <location>
        <position position="168"/>
    </location>
    <ligand>
        <name>Mn(2+)</name>
        <dbReference type="ChEBI" id="CHEBI:29035"/>
        <label>2</label>
    </ligand>
</feature>
<dbReference type="InterPro" id="IPR017439">
    <property type="entry name" value="Amidohydrolase"/>
</dbReference>
<dbReference type="Pfam" id="PF07687">
    <property type="entry name" value="M20_dimer"/>
    <property type="match status" value="1"/>
</dbReference>
<dbReference type="InterPro" id="IPR036264">
    <property type="entry name" value="Bact_exopeptidase_dim_dom"/>
</dbReference>
<accession>A0A553K0W1</accession>
<dbReference type="OrthoDB" id="9777385at2"/>
<evidence type="ECO:0000313" key="4">
    <source>
        <dbReference type="Proteomes" id="UP000317638"/>
    </source>
</evidence>
<reference evidence="3 4" key="1">
    <citation type="submission" date="2019-07" db="EMBL/GenBank/DDBJ databases">
        <authorList>
            <person name="Zhou L.-Y."/>
        </authorList>
    </citation>
    <scope>NUCLEOTIDE SEQUENCE [LARGE SCALE GENOMIC DNA]</scope>
    <source>
        <strain evidence="3 4">YIM 101269</strain>
    </source>
</reference>
<gene>
    <name evidence="3" type="ORF">FOJ82_09870</name>
</gene>
<dbReference type="SUPFAM" id="SSF53187">
    <property type="entry name" value="Zn-dependent exopeptidases"/>
    <property type="match status" value="1"/>
</dbReference>
<sequence>MSILDFAKSIDAELVALRRELHQIPEVGLQLPQTQARILQALEDLPLEITLGKSLTSVVAVLRGAIPTDGKRPVVLLRGDMDALPVEEATGLEYASTNGAMHACGHDLHMSILVGAARALCEVQDQLAGDVVFMFQPGEEGVDGCRYMLEEGLLDVAGQRPDHAYAIHVWSSQEPHGTFSTKPGPVMASSDVARVRVVGSGTHGSTPHLGKDPVPALAEMVTATNALVTREFSIHDPVVVTTGLLQAGTIANVIPEDGRLEATLRTFSDEAHAKLLERIPQLFEGIAQAHGVKAEYSLLEQYPVTINDPDEADHVAATVAELFGPGRHNRWDKPLAGAEDFSRILQVTPGCFIGLAATPPDADPDTAPFNHSAYARFDDGVVADGAALLAELARGRLT</sequence>
<feature type="binding site" evidence="1">
    <location>
        <position position="140"/>
    </location>
    <ligand>
        <name>Mn(2+)</name>
        <dbReference type="ChEBI" id="CHEBI:29035"/>
        <label>2</label>
    </ligand>
</feature>
<dbReference type="EMBL" id="VKKG01000003">
    <property type="protein sequence ID" value="TRY18325.1"/>
    <property type="molecule type" value="Genomic_DNA"/>
</dbReference>
<proteinExistence type="predicted"/>
<dbReference type="Proteomes" id="UP000317638">
    <property type="component" value="Unassembled WGS sequence"/>
</dbReference>
<dbReference type="Gene3D" id="3.40.630.10">
    <property type="entry name" value="Zn peptidases"/>
    <property type="match status" value="1"/>
</dbReference>
<name>A0A553K0W1_9ACTN</name>
<evidence type="ECO:0000259" key="2">
    <source>
        <dbReference type="Pfam" id="PF07687"/>
    </source>
</evidence>
<feature type="binding site" evidence="1">
    <location>
        <position position="371"/>
    </location>
    <ligand>
        <name>Mn(2+)</name>
        <dbReference type="ChEBI" id="CHEBI:29035"/>
        <label>2</label>
    </ligand>
</feature>
<dbReference type="GO" id="GO:0016787">
    <property type="term" value="F:hydrolase activity"/>
    <property type="evidence" value="ECO:0007669"/>
    <property type="project" value="UniProtKB-KW"/>
</dbReference>
<dbReference type="SUPFAM" id="SSF55031">
    <property type="entry name" value="Bacterial exopeptidase dimerisation domain"/>
    <property type="match status" value="1"/>
</dbReference>
<dbReference type="RefSeq" id="WP_143938301.1">
    <property type="nucleotide sequence ID" value="NZ_VKKG01000003.1"/>
</dbReference>
<evidence type="ECO:0000313" key="3">
    <source>
        <dbReference type="EMBL" id="TRY18325.1"/>
    </source>
</evidence>
<keyword evidence="4" id="KW-1185">Reference proteome</keyword>
<dbReference type="PANTHER" id="PTHR11014">
    <property type="entry name" value="PEPTIDASE M20 FAMILY MEMBER"/>
    <property type="match status" value="1"/>
</dbReference>
<comment type="cofactor">
    <cofactor evidence="1">
        <name>Mn(2+)</name>
        <dbReference type="ChEBI" id="CHEBI:29035"/>
    </cofactor>
    <text evidence="1">The Mn(2+) ion enhances activity.</text>
</comment>
<keyword evidence="1" id="KW-0464">Manganese</keyword>
<dbReference type="GO" id="GO:0046872">
    <property type="term" value="F:metal ion binding"/>
    <property type="evidence" value="ECO:0007669"/>
    <property type="project" value="UniProtKB-KW"/>
</dbReference>
<organism evidence="3 4">
    <name type="scientific">Tessaracoccus rhinocerotis</name>
    <dbReference type="NCBI Taxonomy" id="1689449"/>
    <lineage>
        <taxon>Bacteria</taxon>
        <taxon>Bacillati</taxon>
        <taxon>Actinomycetota</taxon>
        <taxon>Actinomycetes</taxon>
        <taxon>Propionibacteriales</taxon>
        <taxon>Propionibacteriaceae</taxon>
        <taxon>Tessaracoccus</taxon>
    </lineage>
</organism>
<dbReference type="InterPro" id="IPR011650">
    <property type="entry name" value="Peptidase_M20_dimer"/>
</dbReference>
<dbReference type="NCBIfam" id="TIGR01891">
    <property type="entry name" value="amidohydrolases"/>
    <property type="match status" value="1"/>
</dbReference>
<dbReference type="PANTHER" id="PTHR11014:SF63">
    <property type="entry name" value="METALLOPEPTIDASE, PUTATIVE (AFU_ORTHOLOGUE AFUA_6G09600)-RELATED"/>
    <property type="match status" value="1"/>
</dbReference>
<dbReference type="Gene3D" id="3.30.70.360">
    <property type="match status" value="1"/>
</dbReference>
<keyword evidence="1" id="KW-0479">Metal-binding</keyword>
<dbReference type="CDD" id="cd03886">
    <property type="entry name" value="M20_Acy1"/>
    <property type="match status" value="1"/>
</dbReference>
<keyword evidence="3" id="KW-0378">Hydrolase</keyword>
<dbReference type="AlphaFoldDB" id="A0A553K0W1"/>
<comment type="caution">
    <text evidence="3">The sequence shown here is derived from an EMBL/GenBank/DDBJ whole genome shotgun (WGS) entry which is preliminary data.</text>
</comment>
<dbReference type="PIRSF" id="PIRSF005962">
    <property type="entry name" value="Pept_M20D_amidohydro"/>
    <property type="match status" value="1"/>
</dbReference>
<feature type="binding site" evidence="1">
    <location>
        <position position="106"/>
    </location>
    <ligand>
        <name>Mn(2+)</name>
        <dbReference type="ChEBI" id="CHEBI:29035"/>
        <label>2</label>
    </ligand>
</feature>